<comment type="caution">
    <text evidence="4">The sequence shown here is derived from an EMBL/GenBank/DDBJ whole genome shotgun (WGS) entry which is preliminary data.</text>
</comment>
<dbReference type="PROSITE" id="PS51186">
    <property type="entry name" value="GNAT"/>
    <property type="match status" value="1"/>
</dbReference>
<evidence type="ECO:0000256" key="1">
    <source>
        <dbReference type="ARBA" id="ARBA00022679"/>
    </source>
</evidence>
<gene>
    <name evidence="4" type="ORF">FHX39_003316</name>
</gene>
<dbReference type="GO" id="GO:0016747">
    <property type="term" value="F:acyltransferase activity, transferring groups other than amino-acyl groups"/>
    <property type="evidence" value="ECO:0007669"/>
    <property type="project" value="InterPro"/>
</dbReference>
<organism evidence="4 5">
    <name type="scientific">Microlunatus antarcticus</name>
    <dbReference type="NCBI Taxonomy" id="53388"/>
    <lineage>
        <taxon>Bacteria</taxon>
        <taxon>Bacillati</taxon>
        <taxon>Actinomycetota</taxon>
        <taxon>Actinomycetes</taxon>
        <taxon>Propionibacteriales</taxon>
        <taxon>Propionibacteriaceae</taxon>
        <taxon>Microlunatus</taxon>
    </lineage>
</organism>
<proteinExistence type="predicted"/>
<reference evidence="4 5" key="1">
    <citation type="submission" date="2020-08" db="EMBL/GenBank/DDBJ databases">
        <title>Sequencing the genomes of 1000 actinobacteria strains.</title>
        <authorList>
            <person name="Klenk H.-P."/>
        </authorList>
    </citation>
    <scope>NUCLEOTIDE SEQUENCE [LARGE SCALE GENOMIC DNA]</scope>
    <source>
        <strain evidence="4 5">DSM 11053</strain>
    </source>
</reference>
<dbReference type="Gene3D" id="3.40.630.30">
    <property type="match status" value="1"/>
</dbReference>
<dbReference type="InterPro" id="IPR000182">
    <property type="entry name" value="GNAT_dom"/>
</dbReference>
<dbReference type="SUPFAM" id="SSF55729">
    <property type="entry name" value="Acyl-CoA N-acyltransferases (Nat)"/>
    <property type="match status" value="1"/>
</dbReference>
<dbReference type="InterPro" id="IPR050832">
    <property type="entry name" value="Bact_Acetyltransf"/>
</dbReference>
<keyword evidence="5" id="KW-1185">Reference proteome</keyword>
<dbReference type="AlphaFoldDB" id="A0A7W5P8D7"/>
<name>A0A7W5P8D7_9ACTN</name>
<keyword evidence="1 4" id="KW-0808">Transferase</keyword>
<evidence type="ECO:0000313" key="4">
    <source>
        <dbReference type="EMBL" id="MBB3328372.1"/>
    </source>
</evidence>
<dbReference type="RefSeq" id="WP_183340201.1">
    <property type="nucleotide sequence ID" value="NZ_JACHZG010000001.1"/>
</dbReference>
<evidence type="ECO:0000256" key="2">
    <source>
        <dbReference type="ARBA" id="ARBA00023315"/>
    </source>
</evidence>
<dbReference type="PANTHER" id="PTHR43877:SF2">
    <property type="entry name" value="AMINOALKYLPHOSPHONATE N-ACETYLTRANSFERASE-RELATED"/>
    <property type="match status" value="1"/>
</dbReference>
<protein>
    <submittedName>
        <fullName evidence="4">GNAT superfamily N-acetyltransferase</fullName>
    </submittedName>
</protein>
<dbReference type="InterPro" id="IPR016181">
    <property type="entry name" value="Acyl_CoA_acyltransferase"/>
</dbReference>
<dbReference type="EMBL" id="JACHZG010000001">
    <property type="protein sequence ID" value="MBB3328372.1"/>
    <property type="molecule type" value="Genomic_DNA"/>
</dbReference>
<dbReference type="Proteomes" id="UP000565572">
    <property type="component" value="Unassembled WGS sequence"/>
</dbReference>
<accession>A0A7W5P8D7</accession>
<feature type="domain" description="N-acetyltransferase" evidence="3">
    <location>
        <begin position="8"/>
        <end position="180"/>
    </location>
</feature>
<dbReference type="CDD" id="cd04301">
    <property type="entry name" value="NAT_SF"/>
    <property type="match status" value="1"/>
</dbReference>
<sequence length="184" mass="19685">MPKDNDGVIIRAKLATDDDACVAVMERTHAVDGYPRYWPAKPAKFLRAQGETDAWVAADDDGPESRVVGQVALHRAEGEPVLALAQEATGLPAARLTVLARLLVHPDARGRGVGRALVRTATERAHASGRRAVLDVLQSTTGPARLYESEGWTRLGPTSLDLSGFGYGDVPPLQLWVYLSPAPG</sequence>
<dbReference type="Pfam" id="PF13508">
    <property type="entry name" value="Acetyltransf_7"/>
    <property type="match status" value="1"/>
</dbReference>
<evidence type="ECO:0000259" key="3">
    <source>
        <dbReference type="PROSITE" id="PS51186"/>
    </source>
</evidence>
<dbReference type="PANTHER" id="PTHR43877">
    <property type="entry name" value="AMINOALKYLPHOSPHONATE N-ACETYLTRANSFERASE-RELATED-RELATED"/>
    <property type="match status" value="1"/>
</dbReference>
<evidence type="ECO:0000313" key="5">
    <source>
        <dbReference type="Proteomes" id="UP000565572"/>
    </source>
</evidence>
<keyword evidence="2" id="KW-0012">Acyltransferase</keyword>